<feature type="region of interest" description="Disordered" evidence="1">
    <location>
        <begin position="803"/>
        <end position="832"/>
    </location>
</feature>
<feature type="compositionally biased region" description="Basic and acidic residues" evidence="1">
    <location>
        <begin position="813"/>
        <end position="822"/>
    </location>
</feature>
<organism evidence="2 3">
    <name type="scientific">Clytia hemisphaerica</name>
    <dbReference type="NCBI Taxonomy" id="252671"/>
    <lineage>
        <taxon>Eukaryota</taxon>
        <taxon>Metazoa</taxon>
        <taxon>Cnidaria</taxon>
        <taxon>Hydrozoa</taxon>
        <taxon>Hydroidolina</taxon>
        <taxon>Leptothecata</taxon>
        <taxon>Obeliida</taxon>
        <taxon>Clytiidae</taxon>
        <taxon>Clytia</taxon>
    </lineage>
</organism>
<dbReference type="AlphaFoldDB" id="A0A7M5TWX8"/>
<name>A0A7M5TWX8_9CNID</name>
<protein>
    <submittedName>
        <fullName evidence="2">Uncharacterized protein</fullName>
    </submittedName>
</protein>
<evidence type="ECO:0000313" key="3">
    <source>
        <dbReference type="Proteomes" id="UP000594262"/>
    </source>
</evidence>
<evidence type="ECO:0000256" key="1">
    <source>
        <dbReference type="SAM" id="MobiDB-lite"/>
    </source>
</evidence>
<keyword evidence="3" id="KW-1185">Reference proteome</keyword>
<dbReference type="OrthoDB" id="6161545at2759"/>
<sequence>MADGRPIYINGKDTFHIVPSQIRQAIPIFLNSEAGSEYAPTTYYLDLTIQNKWSNTVYMASPLNGEITTITLKPGQTKHKLFVVSTDTKPNARYFKVIDQDVGNLMKINGESDHVLLNYHSYLKPITIIIQDYGEVTSHVSYFAIAKLMNRRNEPTIVKFHNQIINMSPQQTHYVMSRMMYSLTTPRPHPVLVTATNVDLVPVSLNDQNIFQIMPTSKQRVVPIRITRSNDQKETFKDTIFSFVNTLDNPSQIFINNKPYITIPPKFYKQIKLDNFLGETIQLRARDENGEKQLFINGADGLRLFSNKLKSMNFIIHSKDTEFSPSDRPYFFNVLFKNHNSQPIAVKWIGQNAEDTIIGPGDVYLYRDIVVSAKKLNNIRFKVIDTNTGREISLNGQDSFVIEPSTLDDIKNNDFVIRPQSPVNLGFANLAFINTLPYAVNVRLASQSWRIPARSYVERKVQRVAGDTRLQFEVTNTNGGKEFMNGFYGTVYLNLDGTEGSKRKALYIGQKSSETGWADQAVLHLKLTFNNKRSSPLRIVSKIDNRQQSTIVQPNSKHLLQDILVRLAITDDVIEKETSFQFFDEETGNQLLIGGKRKLDLPYQLVGENVYRVTKAFDIDEKTQHIYGYRQIELDVFNKNAESAKMTYTRNGEKVPFTVDGNSNRLIAFEYPMYSQYERLSIATKQLLDINGRGQSSQIPFSKDVYAMIFLTKKPIDGRLTSFQISNTLNKPITIRWLLKDIRKSTNIPAGGNKMFYCYLPKDTQRISLSAVLSSSNKPVMLGGEDVYQMPLVIARDQMSDNTPKTIFASDPDSTKDEEKSPKSPSTTNKPRFISIHFVNRENKHVLIKFHVPSDRSIRIAPVLIYAKSTRRAYIQFPNGVENMVAQAFHLDQMLRVNGRPSMTLRPRSVDQFEYVVIERPELVPKEQQVDVDVRNNLNEEIIVHWIENGEKKSTTIPSNDRGVALVTKGDQPIRMQATTKDGRPVYINGQNFFSLDDLQPSGKNRVFVQTGREFSDEKPYYIYLMMKNILPNDINLFWQWRGIGYITKIPANSLVFLRMHIRREDASKDFSFTAQRNNDRSRVILNGQRTFATRANRVPSYRMVELSADEIRIPYRMVLNAVNKLPVPINLLWEQDGVKNVLYVQPGDRVTINQPVANNNKIILTAFEAGTSNSLLVNGAREFSFNPSLSGNTAETSPPQEISLTQ</sequence>
<reference evidence="2" key="1">
    <citation type="submission" date="2021-01" db="UniProtKB">
        <authorList>
            <consortium name="EnsemblMetazoa"/>
        </authorList>
    </citation>
    <scope>IDENTIFICATION</scope>
</reference>
<dbReference type="EnsemblMetazoa" id="CLYHEMT003174.1">
    <property type="protein sequence ID" value="CLYHEMP003174.1"/>
    <property type="gene ID" value="CLYHEMG003174"/>
</dbReference>
<accession>A0A7M5TWX8</accession>
<proteinExistence type="predicted"/>
<evidence type="ECO:0000313" key="2">
    <source>
        <dbReference type="EnsemblMetazoa" id="CLYHEMP003174.1"/>
    </source>
</evidence>
<dbReference type="Proteomes" id="UP000594262">
    <property type="component" value="Unplaced"/>
</dbReference>